<sequence>MTREPHAPQPASASSSHLHDGFIGDRLPAWLKQATQSQIRTLRESLEAHHATQARLRGITLALPSPQQFAERQFASLLREPLPGDVAFWQLEWLEVSHRFSSTPGAEPQFPTYGQRRENGLLRLMRNFAASNDFYLGTGLVAPGQERVLSRGTDELVEACRKLDAGRLYQQELDRTFDAAAQRILCEDKRSGLRLAVEVAALKGEITEPVKEALQALVDKPADRRSASLTGHPGLLEALGCPVADGVWIQLRDTHGQTQGGVLYLPSDPVQALRHFDSHASINRALVAELRHEPYRQAFSQLIGLDQRAGFMHKLQARLKDDKPDLELDGSVPQHDIFQALAAQQTNRVKQDGRLLLVATADADEAASRERHEAWKAAGLDVLNLAGLFIPVVGGLLLGQLVAQTLSEVFEGTQDWLRGHQHEALEHMLGVAEILAGTAATVVGVTFVRSAFVAALEPVRLANGAGRLWSRDLAAFASTPETITLGADGAYADGERRWMKADGVFYEVHRPDPDGPWRLRHPGREEAYGPVVLHNGERSWRLMHDEPQCWRDPAKMLDTLWPRDQPFDNQQAQRILRMAGIDEDELRGLLVENRRTPATLRETLRAFDADARIDTFFRNLERDIVSDEDLQLLAWCESRPGGVKGRAAVLADRPRSSDLLFARLTRLPESAEPLLKPLMALGLPEPYARDLADRASHEARQLFVSGGKLPQSLATQARSLCSQAKVSRALAGFYLPSAYSDETGMLVLALLNVEAIDAFSLALSNAAADAVALKRIGSVGDAAEQRVLVREQGVFALYDGQGRKLAMQPPASSCIFQAVLAALESRSLLGRLGLAENANAERLREKLMAHLGTHEEIARMLGWAPTERWFNPGQRLADGRVGYLLSGRASPPTTPREQLRAGLRQFFPGLGDSLETQVDRWLLQNVSVADALLALQDDFEQLDRALNGWVSAALSDTLRARRQLFADRLRRAWQALGDDVVVDRDGRRQGLRLVLNDLPTDSLPVMPAPIDFYHVTTLVLSETSIGVVNEEFLRAFTYLQELDLSHNQLLRCPRGLGYLTNLRRLRLGHNRIRLDAHAIEALNGLPLLSHLDLSYNSPLGVYEMRFHHLPHLIELNLRRCGLSEWPRGLELCGFLQRADLRDNFLRGVPDGVLAMPLEFRQRILVDGNRLSMADYGKLYALEPLLEEPQEEIGRAWWVGSDSASHGRGELWDRLSTRDENTRLFDLLELLQGLADFSWPKAYLLRMGWQCLSMLETDVEFARQAQLAADNVVMDDNGAIDLFSRLLRLHAERDAAGDSAQSRGPRLLALGRALQRLDRLEEYVEAERQNLEGFAEPAVLATLAMRYRVRLRTRLRLPFQPARMRLRAAAVGLSEHRLQAAEAAVERANVLVDVVANLCTRAFWQRFLQQHFAQPFNDLEQLAAEQRAALAVRRDELGEAQYLNQEQALDAQLQADRLALQLQLTEHYVISLERAPG</sequence>
<comment type="similarity">
    <text evidence="6">Belongs to the LRR-containing bacterial E3 ligase family.</text>
</comment>
<dbReference type="Pfam" id="PF13855">
    <property type="entry name" value="LRR_8"/>
    <property type="match status" value="1"/>
</dbReference>
<evidence type="ECO:0000313" key="9">
    <source>
        <dbReference type="Proteomes" id="UP000218102"/>
    </source>
</evidence>
<comment type="caution">
    <text evidence="8">The sequence shown here is derived from an EMBL/GenBank/DDBJ whole genome shotgun (WGS) entry which is preliminary data.</text>
</comment>
<dbReference type="InterPro" id="IPR050216">
    <property type="entry name" value="LRR_domain-containing"/>
</dbReference>
<dbReference type="RefSeq" id="WP_013971829.1">
    <property type="nucleotide sequence ID" value="NZ_CP010359.1"/>
</dbReference>
<evidence type="ECO:0000256" key="4">
    <source>
        <dbReference type="ARBA" id="ARBA00022737"/>
    </source>
</evidence>
<dbReference type="InterPro" id="IPR032675">
    <property type="entry name" value="LRR_dom_sf"/>
</dbReference>
<keyword evidence="4" id="KW-0677">Repeat</keyword>
<name>A0A099MWL5_PSEDL</name>
<evidence type="ECO:0000256" key="1">
    <source>
        <dbReference type="ARBA" id="ARBA00000900"/>
    </source>
</evidence>
<comment type="catalytic activity">
    <reaction evidence="1">
        <text>S-ubiquitinyl-[E2 ubiquitin-conjugating enzyme]-L-cysteine + [acceptor protein]-L-lysine = [E2 ubiquitin-conjugating enzyme]-L-cysteine + N(6)-ubiquitinyl-[acceptor protein]-L-lysine.</text>
        <dbReference type="EC" id="2.3.2.27"/>
    </reaction>
</comment>
<dbReference type="Pfam" id="PF14496">
    <property type="entry name" value="NEL"/>
    <property type="match status" value="1"/>
</dbReference>
<keyword evidence="6" id="KW-1035">Host cytoplasm</keyword>
<dbReference type="InterPro" id="IPR029487">
    <property type="entry name" value="NEL_dom"/>
</dbReference>
<keyword evidence="6" id="KW-0833">Ubl conjugation pathway</keyword>
<dbReference type="InterPro" id="IPR046673">
    <property type="entry name" value="ToxA_N"/>
</dbReference>
<dbReference type="PANTHER" id="PTHR48051">
    <property type="match status" value="1"/>
</dbReference>
<feature type="domain" description="NEL" evidence="7">
    <location>
        <begin position="1188"/>
        <end position="1476"/>
    </location>
</feature>
<gene>
    <name evidence="8" type="ORF">CMV24_20190</name>
</gene>
<proteinExistence type="inferred from homology"/>
<dbReference type="KEGG" id="ppj:RK21_03213"/>
<keyword evidence="3" id="KW-0433">Leucine-rich repeat</keyword>
<dbReference type="GO" id="GO:0061630">
    <property type="term" value="F:ubiquitin protein ligase activity"/>
    <property type="evidence" value="ECO:0007669"/>
    <property type="project" value="UniProtKB-EC"/>
</dbReference>
<dbReference type="EC" id="2.3.2.27" evidence="2"/>
<evidence type="ECO:0000256" key="6">
    <source>
        <dbReference type="PROSITE-ProRule" id="PRU01398"/>
    </source>
</evidence>
<keyword evidence="6" id="KW-0964">Secreted</keyword>
<dbReference type="Proteomes" id="UP000218102">
    <property type="component" value="Unassembled WGS sequence"/>
</dbReference>
<accession>A0A099MWL5</accession>
<dbReference type="Gene3D" id="1.20.58.360">
    <property type="entry name" value="Shigella T3SS effector IpaH defines"/>
    <property type="match status" value="1"/>
</dbReference>
<keyword evidence="5" id="KW-0843">Virulence</keyword>
<dbReference type="SUPFAM" id="SSF52058">
    <property type="entry name" value="L domain-like"/>
    <property type="match status" value="1"/>
</dbReference>
<evidence type="ECO:0000259" key="7">
    <source>
        <dbReference type="PROSITE" id="PS52053"/>
    </source>
</evidence>
<evidence type="ECO:0000256" key="2">
    <source>
        <dbReference type="ARBA" id="ARBA00012483"/>
    </source>
</evidence>
<dbReference type="Pfam" id="PF20178">
    <property type="entry name" value="ToxA_N"/>
    <property type="match status" value="1"/>
</dbReference>
<dbReference type="GO" id="GO:0016567">
    <property type="term" value="P:protein ubiquitination"/>
    <property type="evidence" value="ECO:0007669"/>
    <property type="project" value="InterPro"/>
</dbReference>
<dbReference type="EMBL" id="NTME01000023">
    <property type="protein sequence ID" value="PBJ93833.1"/>
    <property type="molecule type" value="Genomic_DNA"/>
</dbReference>
<dbReference type="Gene3D" id="3.80.10.10">
    <property type="entry name" value="Ribonuclease Inhibitor"/>
    <property type="match status" value="1"/>
</dbReference>
<dbReference type="GO" id="GO:0005576">
    <property type="term" value="C:extracellular region"/>
    <property type="evidence" value="ECO:0007669"/>
    <property type="project" value="UniProtKB-UniRule"/>
</dbReference>
<dbReference type="PANTHER" id="PTHR48051:SF1">
    <property type="entry name" value="RAS SUPPRESSOR PROTEIN 1"/>
    <property type="match status" value="1"/>
</dbReference>
<dbReference type="GO" id="GO:0005737">
    <property type="term" value="C:cytoplasm"/>
    <property type="evidence" value="ECO:0007669"/>
    <property type="project" value="TreeGrafter"/>
</dbReference>
<reference evidence="8 9" key="1">
    <citation type="submission" date="2017-09" db="EMBL/GenBank/DDBJ databases">
        <authorList>
            <person name="Ehlers B."/>
            <person name="Leendertz F.H."/>
        </authorList>
    </citation>
    <scope>NUCLEOTIDE SEQUENCE [LARGE SCALE GENOMIC DNA]</scope>
    <source>
        <strain evidence="8 9">DJ-1</strain>
    </source>
</reference>
<dbReference type="PROSITE" id="PS52053">
    <property type="entry name" value="NEL"/>
    <property type="match status" value="1"/>
</dbReference>
<evidence type="ECO:0000256" key="3">
    <source>
        <dbReference type="ARBA" id="ARBA00022614"/>
    </source>
</evidence>
<organism evidence="8 9">
    <name type="scientific">Pseudomonas plecoglossicida</name>
    <dbReference type="NCBI Taxonomy" id="70775"/>
    <lineage>
        <taxon>Bacteria</taxon>
        <taxon>Pseudomonadati</taxon>
        <taxon>Pseudomonadota</taxon>
        <taxon>Gammaproteobacteria</taxon>
        <taxon>Pseudomonadales</taxon>
        <taxon>Pseudomonadaceae</taxon>
        <taxon>Pseudomonas</taxon>
    </lineage>
</organism>
<evidence type="ECO:0000256" key="5">
    <source>
        <dbReference type="ARBA" id="ARBA00023026"/>
    </source>
</evidence>
<dbReference type="InterPro" id="IPR001611">
    <property type="entry name" value="Leu-rich_rpt"/>
</dbReference>
<protein>
    <recommendedName>
        <fullName evidence="2">RING-type E3 ubiquitin transferase</fullName>
        <ecNumber evidence="2">2.3.2.27</ecNumber>
    </recommendedName>
</protein>
<comment type="caution">
    <text evidence="6">Lacks conserved residue(s) required for the propagation of feature annotation.</text>
</comment>
<evidence type="ECO:0000313" key="8">
    <source>
        <dbReference type="EMBL" id="PBJ93833.1"/>
    </source>
</evidence>